<organism evidence="3">
    <name type="scientific">marine sediment metagenome</name>
    <dbReference type="NCBI Taxonomy" id="412755"/>
    <lineage>
        <taxon>unclassified sequences</taxon>
        <taxon>metagenomes</taxon>
        <taxon>ecological metagenomes</taxon>
    </lineage>
</organism>
<dbReference type="CDD" id="cd00320">
    <property type="entry name" value="cpn10"/>
    <property type="match status" value="1"/>
</dbReference>
<gene>
    <name evidence="3" type="ORF">LCGC14_2666710</name>
</gene>
<dbReference type="InterPro" id="IPR018369">
    <property type="entry name" value="Chaprnonin_Cpn10_CS"/>
</dbReference>
<dbReference type="SMART" id="SM00883">
    <property type="entry name" value="Cpn10"/>
    <property type="match status" value="1"/>
</dbReference>
<sequence>MHIEPLENRVVIKLLEEKVRPGGIIIPTEAKEKSMEGIVMTVGPDVRRLKEGDTVLYSKFVGTEVIYQGEDFLIMKESEVLAILGSE</sequence>
<comment type="caution">
    <text evidence="3">The sequence shown here is derived from an EMBL/GenBank/DDBJ whole genome shotgun (WGS) entry which is preliminary data.</text>
</comment>
<keyword evidence="2" id="KW-0143">Chaperone</keyword>
<evidence type="ECO:0000313" key="3">
    <source>
        <dbReference type="EMBL" id="KKK96048.1"/>
    </source>
</evidence>
<dbReference type="SUPFAM" id="SSF50129">
    <property type="entry name" value="GroES-like"/>
    <property type="match status" value="1"/>
</dbReference>
<dbReference type="PRINTS" id="PR00297">
    <property type="entry name" value="CHAPERONIN10"/>
</dbReference>
<dbReference type="Gene3D" id="2.30.33.40">
    <property type="entry name" value="GroES chaperonin"/>
    <property type="match status" value="1"/>
</dbReference>
<dbReference type="GO" id="GO:0044183">
    <property type="term" value="F:protein folding chaperone"/>
    <property type="evidence" value="ECO:0007669"/>
    <property type="project" value="InterPro"/>
</dbReference>
<reference evidence="3" key="1">
    <citation type="journal article" date="2015" name="Nature">
        <title>Complex archaea that bridge the gap between prokaryotes and eukaryotes.</title>
        <authorList>
            <person name="Spang A."/>
            <person name="Saw J.H."/>
            <person name="Jorgensen S.L."/>
            <person name="Zaremba-Niedzwiedzka K."/>
            <person name="Martijn J."/>
            <person name="Lind A.E."/>
            <person name="van Eijk R."/>
            <person name="Schleper C."/>
            <person name="Guy L."/>
            <person name="Ettema T.J."/>
        </authorList>
    </citation>
    <scope>NUCLEOTIDE SEQUENCE</scope>
</reference>
<dbReference type="PROSITE" id="PS00681">
    <property type="entry name" value="CHAPERONINS_CPN10"/>
    <property type="match status" value="1"/>
</dbReference>
<dbReference type="GO" id="GO:0046872">
    <property type="term" value="F:metal ion binding"/>
    <property type="evidence" value="ECO:0007669"/>
    <property type="project" value="TreeGrafter"/>
</dbReference>
<dbReference type="GO" id="GO:0051082">
    <property type="term" value="F:unfolded protein binding"/>
    <property type="evidence" value="ECO:0007669"/>
    <property type="project" value="TreeGrafter"/>
</dbReference>
<proteinExistence type="inferred from homology"/>
<dbReference type="GO" id="GO:0051087">
    <property type="term" value="F:protein-folding chaperone binding"/>
    <property type="evidence" value="ECO:0007669"/>
    <property type="project" value="TreeGrafter"/>
</dbReference>
<evidence type="ECO:0008006" key="4">
    <source>
        <dbReference type="Google" id="ProtNLM"/>
    </source>
</evidence>
<dbReference type="FunFam" id="2.30.33.40:FF:000001">
    <property type="entry name" value="10 kDa chaperonin"/>
    <property type="match status" value="1"/>
</dbReference>
<dbReference type="AlphaFoldDB" id="A0A0F8ZQE8"/>
<dbReference type="PANTHER" id="PTHR10772:SF58">
    <property type="entry name" value="CO-CHAPERONIN GROES"/>
    <property type="match status" value="1"/>
</dbReference>
<dbReference type="EMBL" id="LAZR01046648">
    <property type="protein sequence ID" value="KKK96048.1"/>
    <property type="molecule type" value="Genomic_DNA"/>
</dbReference>
<dbReference type="InterPro" id="IPR020818">
    <property type="entry name" value="Chaperonin_GroES"/>
</dbReference>
<dbReference type="GO" id="GO:0005524">
    <property type="term" value="F:ATP binding"/>
    <property type="evidence" value="ECO:0007669"/>
    <property type="project" value="InterPro"/>
</dbReference>
<dbReference type="Pfam" id="PF00166">
    <property type="entry name" value="Cpn10"/>
    <property type="match status" value="1"/>
</dbReference>
<evidence type="ECO:0000256" key="1">
    <source>
        <dbReference type="ARBA" id="ARBA00006975"/>
    </source>
</evidence>
<evidence type="ECO:0000256" key="2">
    <source>
        <dbReference type="ARBA" id="ARBA00023186"/>
    </source>
</evidence>
<comment type="similarity">
    <text evidence="1">Belongs to the GroES chaperonin family.</text>
</comment>
<protein>
    <recommendedName>
        <fullName evidence="4">10 kDa chaperonin</fullName>
    </recommendedName>
</protein>
<dbReference type="HAMAP" id="MF_00580">
    <property type="entry name" value="CH10"/>
    <property type="match status" value="1"/>
</dbReference>
<accession>A0A0F8ZQE8</accession>
<dbReference type="InterPro" id="IPR011032">
    <property type="entry name" value="GroES-like_sf"/>
</dbReference>
<dbReference type="PANTHER" id="PTHR10772">
    <property type="entry name" value="10 KDA HEAT SHOCK PROTEIN"/>
    <property type="match status" value="1"/>
</dbReference>
<name>A0A0F8ZQE8_9ZZZZ</name>
<dbReference type="InterPro" id="IPR037124">
    <property type="entry name" value="Chaperonin_GroES_sf"/>
</dbReference>